<accession>A0A2G8RXG2</accession>
<sequence>MSSPPPSPPSSSRCPTPTDDADTHDDRALAILYATETGTAQDVADRLARVCRCLHIRAQVHSMEAYSPAELINEHLVVFVVSTTGSGREPRAMTPLWQMLLRADLPEDLFEDLHFAVFGLGDTAYEKFCWPAKLLSRRLEALGALELCARGEGDEQHHLGIEGALSPWIDNLSGVLLQVYPLPDGLQRESLDGLPPPRVAITDADKDAQITRKDPLVADREYHAATVAVNRRLTAEDWYQDVRHFEFELAEGVEYDPGDVAVIHPEAMPQDVEAFLSCIGYANTADDPIEIRHTLLDQHLPDHIPTITTMREIFTRYVDINAVPRRSFFALLKHFAQDDMEREKLEEFLTVEGADDLYEYCQKPHRRIHEVLSEFRSVHIPRAYVFDLFPPLRPRQFSIASSARAHPRRIHLCVAIVAYRTMLKLPRRGVCTTWLLARQPGDRLQIGVQKGFIALPPDPATPLICIGPGTGVAPMRAVIQERLHADPGVAGKDTLALYFGCRSEAKDHHYGAEWRALAVEGKLMYRVAFSRDGPEGKARTYVQDLIRADAPRIWELVGTRGACVYISGSSNKMPAAVRAAIAHAVKTEGGRTEEEAKEYVAQMEKEGRLIEECWS</sequence>
<dbReference type="SUPFAM" id="SSF52218">
    <property type="entry name" value="Flavoproteins"/>
    <property type="match status" value="1"/>
</dbReference>
<keyword evidence="5 9" id="KW-0288">FMN</keyword>
<comment type="similarity">
    <text evidence="9">In the N-terminal section; belongs to the flavodoxin family.</text>
</comment>
<feature type="binding site" evidence="9">
    <location>
        <begin position="395"/>
        <end position="398"/>
    </location>
    <ligand>
        <name>FAD</name>
        <dbReference type="ChEBI" id="CHEBI:57692"/>
    </ligand>
</feature>
<dbReference type="PANTHER" id="PTHR19384:SF10">
    <property type="entry name" value="NADPH-DEPENDENT DIFLAVIN OXIDOREDUCTASE 1"/>
    <property type="match status" value="1"/>
</dbReference>
<dbReference type="InterPro" id="IPR003097">
    <property type="entry name" value="CysJ-like_FAD-binding"/>
</dbReference>
<dbReference type="InterPro" id="IPR001094">
    <property type="entry name" value="Flavdoxin-like"/>
</dbReference>
<comment type="function">
    <text evidence="9">NADPH-dependent reductase which is a central component of the cytosolic iron-sulfur (Fe-S) protein assembly (CIA) machinery. Transfers electrons from NADPH via its FAD and FMN prosthetic groups to the [2Fe-2S] cluster of DRE2, another key component of the CIA machinery. In turn, this reduced cluster provides electrons for assembly of cytosolic iron-sulfur cluster proteins. Positively controls H(2)O(2)-induced cell death.</text>
</comment>
<comment type="subcellular location">
    <subcellularLocation>
        <location evidence="9">Cytoplasm</location>
    </subcellularLocation>
    <subcellularLocation>
        <location evidence="9">Mitochondrion</location>
    </subcellularLocation>
    <text evidence="9">Relocalizes to mitochondria after H(2)O(2) exposure.</text>
</comment>
<comment type="subunit">
    <text evidence="9">Interacts with DRE2; as part of the cytosolic iron-sulfur (Fe-S) protein assembly (CIA) machinery.</text>
</comment>
<evidence type="ECO:0000256" key="2">
    <source>
        <dbReference type="ARBA" id="ARBA00001974"/>
    </source>
</evidence>
<dbReference type="InterPro" id="IPR028879">
    <property type="entry name" value="NDOR1"/>
</dbReference>
<evidence type="ECO:0000256" key="3">
    <source>
        <dbReference type="ARBA" id="ARBA00022490"/>
    </source>
</evidence>
<reference evidence="13 14" key="1">
    <citation type="journal article" date="2015" name="Sci. Rep.">
        <title>Chromosome-level genome map provides insights into diverse defense mechanisms in the medicinal fungus Ganoderma sinense.</title>
        <authorList>
            <person name="Zhu Y."/>
            <person name="Xu J."/>
            <person name="Sun C."/>
            <person name="Zhou S."/>
            <person name="Xu H."/>
            <person name="Nelson D.R."/>
            <person name="Qian J."/>
            <person name="Song J."/>
            <person name="Luo H."/>
            <person name="Xiang L."/>
            <person name="Li Y."/>
            <person name="Xu Z."/>
            <person name="Ji A."/>
            <person name="Wang L."/>
            <person name="Lu S."/>
            <person name="Hayward A."/>
            <person name="Sun W."/>
            <person name="Li X."/>
            <person name="Schwartz D.C."/>
            <person name="Wang Y."/>
            <person name="Chen S."/>
        </authorList>
    </citation>
    <scope>NUCLEOTIDE SEQUENCE [LARGE SCALE GENOMIC DNA]</scope>
    <source>
        <strain evidence="13 14">ZZ0214-1</strain>
    </source>
</reference>
<evidence type="ECO:0000259" key="12">
    <source>
        <dbReference type="PROSITE" id="PS51384"/>
    </source>
</evidence>
<dbReference type="FunFam" id="3.40.50.80:FF:000032">
    <property type="entry name" value="NADPH-dependent diflavin oxidoreductase 1"/>
    <property type="match status" value="1"/>
</dbReference>
<dbReference type="Gene3D" id="2.40.30.10">
    <property type="entry name" value="Translation factors"/>
    <property type="match status" value="1"/>
</dbReference>
<keyword evidence="6 9" id="KW-0274">FAD</keyword>
<feature type="binding site" evidence="9">
    <location>
        <begin position="530"/>
        <end position="531"/>
    </location>
    <ligand>
        <name>NADP(+)</name>
        <dbReference type="ChEBI" id="CHEBI:58349"/>
    </ligand>
</feature>
<dbReference type="PANTHER" id="PTHR19384">
    <property type="entry name" value="NITRIC OXIDE SYNTHASE-RELATED"/>
    <property type="match status" value="1"/>
</dbReference>
<proteinExistence type="inferred from homology"/>
<evidence type="ECO:0000256" key="6">
    <source>
        <dbReference type="ARBA" id="ARBA00022827"/>
    </source>
</evidence>
<dbReference type="InterPro" id="IPR023173">
    <property type="entry name" value="NADPH_Cyt_P450_Rdtase_alpha"/>
</dbReference>
<dbReference type="AlphaFoldDB" id="A0A2G8RXG2"/>
<protein>
    <recommendedName>
        <fullName evidence="9">NADPH-dependent diflavin oxidoreductase 1</fullName>
        <ecNumber evidence="9">1.18.1.-</ecNumber>
    </recommendedName>
    <alternativeName>
        <fullName evidence="9">NADPH-dependent FMN and FAD-containing oxidoreductase</fullName>
    </alternativeName>
</protein>
<dbReference type="Gene3D" id="3.40.50.80">
    <property type="entry name" value="Nucleotide-binding domain of ferredoxin-NADP reductase (FNR) module"/>
    <property type="match status" value="1"/>
</dbReference>
<dbReference type="GO" id="GO:0005829">
    <property type="term" value="C:cytosol"/>
    <property type="evidence" value="ECO:0007669"/>
    <property type="project" value="TreeGrafter"/>
</dbReference>
<feature type="binding site" evidence="9">
    <location>
        <position position="155"/>
    </location>
    <ligand>
        <name>FMN</name>
        <dbReference type="ChEBI" id="CHEBI:58210"/>
    </ligand>
</feature>
<evidence type="ECO:0000256" key="7">
    <source>
        <dbReference type="ARBA" id="ARBA00022857"/>
    </source>
</evidence>
<keyword evidence="3 9" id="KW-0963">Cytoplasm</keyword>
<dbReference type="GO" id="GO:0016226">
    <property type="term" value="P:iron-sulfur cluster assembly"/>
    <property type="evidence" value="ECO:0007669"/>
    <property type="project" value="UniProtKB-UniRule"/>
</dbReference>
<comment type="similarity">
    <text evidence="9">In the C-terminal section; belongs to the flavoprotein pyridine nucleotide cytochrome reductase family.</text>
</comment>
<dbReference type="Gene3D" id="3.40.50.360">
    <property type="match status" value="1"/>
</dbReference>
<dbReference type="Gene3D" id="1.20.990.10">
    <property type="entry name" value="NADPH-cytochrome p450 Reductase, Chain A, domain 3"/>
    <property type="match status" value="1"/>
</dbReference>
<dbReference type="InterPro" id="IPR017938">
    <property type="entry name" value="Riboflavin_synthase-like_b-brl"/>
</dbReference>
<dbReference type="GO" id="GO:0160246">
    <property type="term" value="F:NADPH-iron-sulfur [2Fe-2S] protein oxidoreductase activity"/>
    <property type="evidence" value="ECO:0007669"/>
    <property type="project" value="InterPro"/>
</dbReference>
<evidence type="ECO:0000256" key="5">
    <source>
        <dbReference type="ARBA" id="ARBA00022643"/>
    </source>
</evidence>
<feature type="binding site" evidence="9">
    <location>
        <begin position="539"/>
        <end position="543"/>
    </location>
    <ligand>
        <name>NADP(+)</name>
        <dbReference type="ChEBI" id="CHEBI:58349"/>
    </ligand>
</feature>
<dbReference type="PROSITE" id="PS51384">
    <property type="entry name" value="FAD_FR"/>
    <property type="match status" value="1"/>
</dbReference>
<comment type="cofactor">
    <cofactor evidence="2 9">
        <name>FAD</name>
        <dbReference type="ChEBI" id="CHEBI:57692"/>
    </cofactor>
</comment>
<dbReference type="GO" id="GO:0050661">
    <property type="term" value="F:NADP binding"/>
    <property type="evidence" value="ECO:0007669"/>
    <property type="project" value="UniProtKB-UniRule"/>
</dbReference>
<dbReference type="InterPro" id="IPR008254">
    <property type="entry name" value="Flavodoxin/NO_synth"/>
</dbReference>
<dbReference type="InterPro" id="IPR001433">
    <property type="entry name" value="OxRdtase_FAD/NAD-bd"/>
</dbReference>
<keyword evidence="9" id="KW-0496">Mitochondrion</keyword>
<dbReference type="EMBL" id="AYKW01000045">
    <property type="protein sequence ID" value="PIL26206.1"/>
    <property type="molecule type" value="Genomic_DNA"/>
</dbReference>
<dbReference type="InterPro" id="IPR001709">
    <property type="entry name" value="Flavoprot_Pyr_Nucl_cyt_Rdtase"/>
</dbReference>
<dbReference type="InterPro" id="IPR039261">
    <property type="entry name" value="FNR_nucleotide-bd"/>
</dbReference>
<dbReference type="Proteomes" id="UP000230002">
    <property type="component" value="Unassembled WGS sequence"/>
</dbReference>
<keyword evidence="4 9" id="KW-0285">Flavoprotein</keyword>
<evidence type="ECO:0000256" key="1">
    <source>
        <dbReference type="ARBA" id="ARBA00001917"/>
    </source>
</evidence>
<evidence type="ECO:0000259" key="11">
    <source>
        <dbReference type="PROSITE" id="PS50902"/>
    </source>
</evidence>
<gene>
    <name evidence="9" type="primary">TAH18</name>
    <name evidence="13" type="ORF">GSI_11961</name>
</gene>
<dbReference type="PRINTS" id="PR00369">
    <property type="entry name" value="FLAVODOXIN"/>
</dbReference>
<dbReference type="Pfam" id="PF00667">
    <property type="entry name" value="FAD_binding_1"/>
    <property type="match status" value="1"/>
</dbReference>
<feature type="binding site" evidence="9">
    <location>
        <begin position="82"/>
        <end position="85"/>
    </location>
    <ligand>
        <name>FMN</name>
        <dbReference type="ChEBI" id="CHEBI:58210"/>
    </ligand>
</feature>
<dbReference type="STRING" id="1077348.A0A2G8RXG2"/>
<dbReference type="PRINTS" id="PR00371">
    <property type="entry name" value="FPNCR"/>
</dbReference>
<dbReference type="SUPFAM" id="SSF63380">
    <property type="entry name" value="Riboflavin synthase domain-like"/>
    <property type="match status" value="1"/>
</dbReference>
<dbReference type="GO" id="GO:0016651">
    <property type="term" value="F:oxidoreductase activity, acting on NAD(P)H"/>
    <property type="evidence" value="ECO:0007669"/>
    <property type="project" value="UniProtKB-UniRule"/>
</dbReference>
<dbReference type="OrthoDB" id="1856718at2759"/>
<dbReference type="InterPro" id="IPR029039">
    <property type="entry name" value="Flavoprotein-like_sf"/>
</dbReference>
<feature type="region of interest" description="Disordered" evidence="10">
    <location>
        <begin position="1"/>
        <end position="21"/>
    </location>
</feature>
<dbReference type="EC" id="1.18.1.-" evidence="9"/>
<dbReference type="HAMAP" id="MF_03178">
    <property type="entry name" value="NDOR1"/>
    <property type="match status" value="1"/>
</dbReference>
<keyword evidence="14" id="KW-1185">Reference proteome</keyword>
<evidence type="ECO:0000256" key="9">
    <source>
        <dbReference type="HAMAP-Rule" id="MF_03178"/>
    </source>
</evidence>
<comment type="caution">
    <text evidence="13">The sequence shown here is derived from an EMBL/GenBank/DDBJ whole genome shotgun (WGS) entry which is preliminary data.</text>
</comment>
<feature type="binding site" evidence="9">
    <location>
        <begin position="35"/>
        <end position="40"/>
    </location>
    <ligand>
        <name>FMN</name>
        <dbReference type="ChEBI" id="CHEBI:58210"/>
    </ligand>
</feature>
<dbReference type="GO" id="GO:0010181">
    <property type="term" value="F:FMN binding"/>
    <property type="evidence" value="ECO:0007669"/>
    <property type="project" value="UniProtKB-UniRule"/>
</dbReference>
<feature type="binding site" evidence="9">
    <location>
        <position position="470"/>
    </location>
    <ligand>
        <name>NADP(+)</name>
        <dbReference type="ChEBI" id="CHEBI:58349"/>
    </ligand>
</feature>
<comment type="catalytic activity">
    <reaction evidence="9">
        <text>2 oxidized [2Fe-2S]-[protein] + NADPH = 2 reduced [2Fe-2S]-[protein] + NADP(+) + H(+)</text>
        <dbReference type="Rhea" id="RHEA:67716"/>
        <dbReference type="Rhea" id="RHEA-COMP:17327"/>
        <dbReference type="Rhea" id="RHEA-COMP:17328"/>
        <dbReference type="ChEBI" id="CHEBI:15378"/>
        <dbReference type="ChEBI" id="CHEBI:33737"/>
        <dbReference type="ChEBI" id="CHEBI:33738"/>
        <dbReference type="ChEBI" id="CHEBI:57783"/>
        <dbReference type="ChEBI" id="CHEBI:58349"/>
    </reaction>
</comment>
<keyword evidence="7 9" id="KW-0521">NADP</keyword>
<dbReference type="InterPro" id="IPR017927">
    <property type="entry name" value="FAD-bd_FR_type"/>
</dbReference>
<evidence type="ECO:0000256" key="4">
    <source>
        <dbReference type="ARBA" id="ARBA00022630"/>
    </source>
</evidence>
<comment type="similarity">
    <text evidence="9">Belongs to the NADPH-dependent diflavin oxidoreductase NDOR1 family.</text>
</comment>
<name>A0A2G8RXG2_9APHY</name>
<dbReference type="SUPFAM" id="SSF52343">
    <property type="entry name" value="Ferredoxin reductase-like, C-terminal NADP-linked domain"/>
    <property type="match status" value="1"/>
</dbReference>
<dbReference type="Pfam" id="PF00175">
    <property type="entry name" value="NAD_binding_1"/>
    <property type="match status" value="1"/>
</dbReference>
<dbReference type="GO" id="GO:0050660">
    <property type="term" value="F:flavin adenine dinucleotide binding"/>
    <property type="evidence" value="ECO:0007669"/>
    <property type="project" value="UniProtKB-UniRule"/>
</dbReference>
<comment type="cofactor">
    <cofactor evidence="1 9">
        <name>FMN</name>
        <dbReference type="ChEBI" id="CHEBI:58210"/>
    </cofactor>
</comment>
<evidence type="ECO:0000313" key="13">
    <source>
        <dbReference type="EMBL" id="PIL26206.1"/>
    </source>
</evidence>
<dbReference type="GO" id="GO:0005739">
    <property type="term" value="C:mitochondrion"/>
    <property type="evidence" value="ECO:0007669"/>
    <property type="project" value="UniProtKB-SubCell"/>
</dbReference>
<organism evidence="13 14">
    <name type="scientific">Ganoderma sinense ZZ0214-1</name>
    <dbReference type="NCBI Taxonomy" id="1077348"/>
    <lineage>
        <taxon>Eukaryota</taxon>
        <taxon>Fungi</taxon>
        <taxon>Dikarya</taxon>
        <taxon>Basidiomycota</taxon>
        <taxon>Agaricomycotina</taxon>
        <taxon>Agaricomycetes</taxon>
        <taxon>Polyporales</taxon>
        <taxon>Polyporaceae</taxon>
        <taxon>Ganoderma</taxon>
    </lineage>
</organism>
<dbReference type="PROSITE" id="PS50902">
    <property type="entry name" value="FLAVODOXIN_LIKE"/>
    <property type="match status" value="1"/>
</dbReference>
<evidence type="ECO:0000313" key="14">
    <source>
        <dbReference type="Proteomes" id="UP000230002"/>
    </source>
</evidence>
<feature type="binding site" evidence="9">
    <location>
        <position position="614"/>
    </location>
    <ligand>
        <name>FAD</name>
        <dbReference type="ChEBI" id="CHEBI:57692"/>
    </ligand>
</feature>
<evidence type="ECO:0000256" key="10">
    <source>
        <dbReference type="SAM" id="MobiDB-lite"/>
    </source>
</evidence>
<feature type="domain" description="FAD-binding FR-type" evidence="12">
    <location>
        <begin position="220"/>
        <end position="456"/>
    </location>
</feature>
<keyword evidence="8 9" id="KW-0560">Oxidoreductase</keyword>
<dbReference type="Pfam" id="PF00258">
    <property type="entry name" value="Flavodoxin_1"/>
    <property type="match status" value="1"/>
</dbReference>
<evidence type="ECO:0000256" key="8">
    <source>
        <dbReference type="ARBA" id="ARBA00023002"/>
    </source>
</evidence>
<feature type="domain" description="Flavodoxin-like" evidence="11">
    <location>
        <begin position="29"/>
        <end position="173"/>
    </location>
</feature>
<feature type="binding site" evidence="9">
    <location>
        <begin position="429"/>
        <end position="432"/>
    </location>
    <ligand>
        <name>FAD</name>
        <dbReference type="ChEBI" id="CHEBI:57692"/>
    </ligand>
</feature>
<comment type="caution">
    <text evidence="9">Lacks conserved residue(s) required for the propagation of feature annotation.</text>
</comment>